<evidence type="ECO:0008006" key="3">
    <source>
        <dbReference type="Google" id="ProtNLM"/>
    </source>
</evidence>
<organism evidence="1 2">
    <name type="scientific">Paenibacillus glycinis</name>
    <dbReference type="NCBI Taxonomy" id="2697035"/>
    <lineage>
        <taxon>Bacteria</taxon>
        <taxon>Bacillati</taxon>
        <taxon>Bacillota</taxon>
        <taxon>Bacilli</taxon>
        <taxon>Bacillales</taxon>
        <taxon>Paenibacillaceae</taxon>
        <taxon>Paenibacillus</taxon>
    </lineage>
</organism>
<dbReference type="Gene3D" id="2.60.40.1120">
    <property type="entry name" value="Carboxypeptidase-like, regulatory domain"/>
    <property type="match status" value="1"/>
</dbReference>
<evidence type="ECO:0000313" key="2">
    <source>
        <dbReference type="Proteomes" id="UP000665561"/>
    </source>
</evidence>
<comment type="caution">
    <text evidence="1">The sequence shown here is derived from an EMBL/GenBank/DDBJ whole genome shotgun (WGS) entry which is preliminary data.</text>
</comment>
<dbReference type="RefSeq" id="WP_161741549.1">
    <property type="nucleotide sequence ID" value="NZ_JAAAMV010000002.1"/>
</dbReference>
<dbReference type="Pfam" id="PF13620">
    <property type="entry name" value="CarboxypepD_reg"/>
    <property type="match status" value="1"/>
</dbReference>
<protein>
    <recommendedName>
        <fullName evidence="3">Tetratricopeptide repeat protein</fullName>
    </recommendedName>
</protein>
<dbReference type="InterPro" id="IPR011990">
    <property type="entry name" value="TPR-like_helical_dom_sf"/>
</dbReference>
<dbReference type="SUPFAM" id="SSF48452">
    <property type="entry name" value="TPR-like"/>
    <property type="match status" value="1"/>
</dbReference>
<sequence>MRLKIRVKVKHLVSGIIGLGLLFGAGAMLMPSEANDFPAGTASPGMVKSELLRALDDPKPSEAKWKLIQTYVLGDGKDRLASGYRVYVGSNFTTSGGSSDGIERPALTWEEKLPSLRDYLDNGPAVGTYLSQAAMQLALYDGSSGEPDRAIEALETAERRNPAGQEGIVKQLRFEQVKLLMQQGEYSRAEASLDEIDREAGNYIDLDGDVKSAKLKAQILLHQGRPSEAQALVQQAISNYAVAYKKLMSQPGDAMSEKPAQLEPLETLRQYFAAMQSTSGSYAPASVSGTVLRSNGEAMARVAVFLRTEDAVNHSVLDTEPYQTMTDDQGRYTFTDVLPGSYQLTIGFDYDQIDGWSWPVGINEWIDVDPGSRMTIPVILRPLIKLNAPVNNVELAGPRIDFDWEPVEGAAYYKLNGNIQVENGTIGVEIRNHITGHAWSAPVDTLYNLASGYSFIEVDGKEVPDPVSLLGFANPGKRFSWYVEAFDEQGNKLSQSNGYRLTPDTMGELPFFTLHDRTLSEGDRLLLAYRDDDALKAYKRAWAANPADAYSLGMIIRLYHSRETSDRSARERLDEETVPYVLEMMKLRPEQQYSFWLMNQFISAKDWSGAEQYYELGLQLGKDGDLTYVQSVYAAALMTQGRFEEAKELLAAVMPAEKSHRFVGHLLAADLLVVGSIEHATDLAARYPERKSGETVTDWSRLLSDLSREAKDHGSSVYIKELKQAMQWQYAGDMSKLGQWLSQPGRPASKAFLAALANID</sequence>
<dbReference type="SUPFAM" id="SSF49452">
    <property type="entry name" value="Starch-binding domain-like"/>
    <property type="match status" value="1"/>
</dbReference>
<accession>A0ABW9XKH5</accession>
<proteinExistence type="predicted"/>
<dbReference type="Proteomes" id="UP000665561">
    <property type="component" value="Unassembled WGS sequence"/>
</dbReference>
<reference evidence="1 2" key="1">
    <citation type="submission" date="2020-01" db="EMBL/GenBank/DDBJ databases">
        <title>Paenibacillus soybeanensis sp. nov. isolated from the nodules of soybean (Glycine max(L.) Merr).</title>
        <authorList>
            <person name="Wang H."/>
        </authorList>
    </citation>
    <scope>NUCLEOTIDE SEQUENCE [LARGE SCALE GENOMIC DNA]</scope>
    <source>
        <strain evidence="1 2">T1</strain>
    </source>
</reference>
<evidence type="ECO:0000313" key="1">
    <source>
        <dbReference type="EMBL" id="NBD23108.1"/>
    </source>
</evidence>
<name>A0ABW9XKH5_9BACL</name>
<dbReference type="InterPro" id="IPR013784">
    <property type="entry name" value="Carb-bd-like_fold"/>
</dbReference>
<keyword evidence="2" id="KW-1185">Reference proteome</keyword>
<dbReference type="EMBL" id="JAAAMV010000002">
    <property type="protein sequence ID" value="NBD23108.1"/>
    <property type="molecule type" value="Genomic_DNA"/>
</dbReference>
<gene>
    <name evidence="1" type="ORF">GT019_04425</name>
</gene>
<dbReference type="Gene3D" id="1.25.40.10">
    <property type="entry name" value="Tetratricopeptide repeat domain"/>
    <property type="match status" value="2"/>
</dbReference>